<name>A0AAD4CHC9_ASPNN</name>
<keyword evidence="5" id="KW-1185">Reference proteome</keyword>
<reference evidence="4" key="1">
    <citation type="journal article" date="2019" name="Beilstein J. Org. Chem.">
        <title>Nanangenines: drimane sesquiterpenoids as the dominant metabolite cohort of a novel Australian fungus, Aspergillus nanangensis.</title>
        <authorList>
            <person name="Lacey H.J."/>
            <person name="Gilchrist C.L.M."/>
            <person name="Crombie A."/>
            <person name="Kalaitzis J.A."/>
            <person name="Vuong D."/>
            <person name="Rutledge P.J."/>
            <person name="Turner P."/>
            <person name="Pitt J.I."/>
            <person name="Lacey E."/>
            <person name="Chooi Y.H."/>
            <person name="Piggott A.M."/>
        </authorList>
    </citation>
    <scope>NUCLEOTIDE SEQUENCE</scope>
    <source>
        <strain evidence="4">MST-FP2251</strain>
    </source>
</reference>
<feature type="repeat" description="ANK" evidence="1">
    <location>
        <begin position="696"/>
        <end position="728"/>
    </location>
</feature>
<feature type="repeat" description="ANK" evidence="1">
    <location>
        <begin position="762"/>
        <end position="794"/>
    </location>
</feature>
<keyword evidence="1" id="KW-0040">ANK repeat</keyword>
<dbReference type="EMBL" id="VCAU01000080">
    <property type="protein sequence ID" value="KAF9886268.1"/>
    <property type="molecule type" value="Genomic_DNA"/>
</dbReference>
<evidence type="ECO:0000313" key="4">
    <source>
        <dbReference type="EMBL" id="KAF9886268.1"/>
    </source>
</evidence>
<feature type="repeat" description="ANK" evidence="1">
    <location>
        <begin position="795"/>
        <end position="827"/>
    </location>
</feature>
<evidence type="ECO:0000313" key="5">
    <source>
        <dbReference type="Proteomes" id="UP001194746"/>
    </source>
</evidence>
<dbReference type="SMART" id="SM00248">
    <property type="entry name" value="ANK"/>
    <property type="match status" value="7"/>
</dbReference>
<protein>
    <recommendedName>
        <fullName evidence="3">Nucleoside phosphorylase domain-containing protein</fullName>
    </recommendedName>
</protein>
<evidence type="ECO:0000256" key="2">
    <source>
        <dbReference type="SAM" id="MobiDB-lite"/>
    </source>
</evidence>
<feature type="compositionally biased region" description="Basic and acidic residues" evidence="2">
    <location>
        <begin position="224"/>
        <end position="246"/>
    </location>
</feature>
<dbReference type="GO" id="GO:0003824">
    <property type="term" value="F:catalytic activity"/>
    <property type="evidence" value="ECO:0007669"/>
    <property type="project" value="InterPro"/>
</dbReference>
<dbReference type="SUPFAM" id="SSF48403">
    <property type="entry name" value="Ankyrin repeat"/>
    <property type="match status" value="1"/>
</dbReference>
<feature type="domain" description="Nucleoside phosphorylase" evidence="3">
    <location>
        <begin position="39"/>
        <end position="175"/>
    </location>
</feature>
<dbReference type="InterPro" id="IPR035994">
    <property type="entry name" value="Nucleoside_phosphorylase_sf"/>
</dbReference>
<dbReference type="InterPro" id="IPR000845">
    <property type="entry name" value="Nucleoside_phosphorylase_d"/>
</dbReference>
<dbReference type="PROSITE" id="PS50088">
    <property type="entry name" value="ANK_REPEAT"/>
    <property type="match status" value="5"/>
</dbReference>
<sequence length="860" mass="96896">MDIPPPGELGKCGLPHLASRQKTFHTEGLPALQHELYTVAWICALSFEMAAAQAVLDERHEPLPTHTDDTNTYALGNIQGHNVVIACLPMNQYGIVNAATVMTNLKRTFPAIRVGLMVGIGGGVPSMADVRLGDVVVGTRVMQTDLGKIVAGEQLERTSIPKIPHQLLGTAVSALRSKHELGPSQVPSILQLKLEGHGYGRPSLPDRLFLATYHHQATTGSCDECDHSKEPPATKSDEDPSQERRKMLSNSLRFEQADARKSNINRAHGKTCQWLLNHPDYKAWLDPEKLAQHHGFLWITDMVQYFEDLSKQSTANGVPLRVCFSSRHHPYIIIRWGTRLTLEHQPGHAKDLEVYIRGHLRADDPIIIKKLLHKSAGVFMWVVLVIEILNREYARGAMSLNRRLEEIPSDLSELFKDILRRENSNLEELRLCFLWILCAKNHLTPDEFYLALWSGLSSQGLVENEIPDSSVKDASNSLPRAHRYVISSSRGLAEVAGSKVQFIHESVRDFLVKDRGLYELWPELGLDWEGPSHDMLKHCCLVYITQFDFHDFLRWPSMIPNKHRFLEYATTNILYHANAANKAVPQSEFLSTFPITKWIHMNNFFEKSPFLKYTQAANLLYILADKGYPELIRARLKTDPNIHVRGERHRYPLFASLARGNKASFAALLNVSSTIYDGVDVIEGLNYRNDLEEYVYDHTPVSWAMFTGREGIVKLLLQGGMSVNHVDADRDTLLSMAVRIGQGALVMLLLDRGADINARNADGWAPLFHALKWNPKSMTRLLIDRGADVNARDNDRSTPLFTAAEYSCESTTRLLIDRRADVNARDNNGLTPLLAALKYRSESTARLLIDRGAYVNARDN</sequence>
<feature type="repeat" description="ANK" evidence="1">
    <location>
        <begin position="729"/>
        <end position="761"/>
    </location>
</feature>
<dbReference type="Pfam" id="PF12796">
    <property type="entry name" value="Ank_2"/>
    <property type="match status" value="1"/>
</dbReference>
<dbReference type="SUPFAM" id="SSF53167">
    <property type="entry name" value="Purine and uridine phosphorylases"/>
    <property type="match status" value="1"/>
</dbReference>
<dbReference type="Pfam" id="PF01048">
    <property type="entry name" value="PNP_UDP_1"/>
    <property type="match status" value="1"/>
</dbReference>
<dbReference type="PANTHER" id="PTHR46082">
    <property type="entry name" value="ATP/GTP-BINDING PROTEIN-RELATED"/>
    <property type="match status" value="1"/>
</dbReference>
<evidence type="ECO:0000259" key="3">
    <source>
        <dbReference type="Pfam" id="PF01048"/>
    </source>
</evidence>
<comment type="caution">
    <text evidence="4">The sequence shown here is derived from an EMBL/GenBank/DDBJ whole genome shotgun (WGS) entry which is preliminary data.</text>
</comment>
<dbReference type="GO" id="GO:0009116">
    <property type="term" value="P:nucleoside metabolic process"/>
    <property type="evidence" value="ECO:0007669"/>
    <property type="project" value="InterPro"/>
</dbReference>
<gene>
    <name evidence="4" type="ORF">FE257_011881</name>
</gene>
<evidence type="ECO:0000256" key="1">
    <source>
        <dbReference type="PROSITE-ProRule" id="PRU00023"/>
    </source>
</evidence>
<reference evidence="4" key="2">
    <citation type="submission" date="2020-02" db="EMBL/GenBank/DDBJ databases">
        <authorList>
            <person name="Gilchrist C.L.M."/>
            <person name="Chooi Y.-H."/>
        </authorList>
    </citation>
    <scope>NUCLEOTIDE SEQUENCE</scope>
    <source>
        <strain evidence="4">MST-FP2251</strain>
    </source>
</reference>
<dbReference type="PROSITE" id="PS50297">
    <property type="entry name" value="ANK_REP_REGION"/>
    <property type="match status" value="4"/>
</dbReference>
<dbReference type="InterPro" id="IPR002110">
    <property type="entry name" value="Ankyrin_rpt"/>
</dbReference>
<dbReference type="PANTHER" id="PTHR46082:SF11">
    <property type="entry name" value="AAA+ ATPASE DOMAIN-CONTAINING PROTEIN-RELATED"/>
    <property type="match status" value="1"/>
</dbReference>
<feature type="repeat" description="ANK" evidence="1">
    <location>
        <begin position="828"/>
        <end position="860"/>
    </location>
</feature>
<dbReference type="AlphaFoldDB" id="A0AAD4CHC9"/>
<dbReference type="Gene3D" id="3.40.50.1580">
    <property type="entry name" value="Nucleoside phosphorylase domain"/>
    <property type="match status" value="1"/>
</dbReference>
<proteinExistence type="predicted"/>
<accession>A0AAD4CHC9</accession>
<dbReference type="Pfam" id="PF13637">
    <property type="entry name" value="Ank_4"/>
    <property type="match status" value="1"/>
</dbReference>
<organism evidence="4 5">
    <name type="scientific">Aspergillus nanangensis</name>
    <dbReference type="NCBI Taxonomy" id="2582783"/>
    <lineage>
        <taxon>Eukaryota</taxon>
        <taxon>Fungi</taxon>
        <taxon>Dikarya</taxon>
        <taxon>Ascomycota</taxon>
        <taxon>Pezizomycotina</taxon>
        <taxon>Eurotiomycetes</taxon>
        <taxon>Eurotiomycetidae</taxon>
        <taxon>Eurotiales</taxon>
        <taxon>Aspergillaceae</taxon>
        <taxon>Aspergillus</taxon>
        <taxon>Aspergillus subgen. Circumdati</taxon>
    </lineage>
</organism>
<dbReference type="InterPro" id="IPR053137">
    <property type="entry name" value="NLR-like"/>
</dbReference>
<feature type="region of interest" description="Disordered" evidence="2">
    <location>
        <begin position="219"/>
        <end position="246"/>
    </location>
</feature>
<dbReference type="InterPro" id="IPR036770">
    <property type="entry name" value="Ankyrin_rpt-contain_sf"/>
</dbReference>
<dbReference type="Proteomes" id="UP001194746">
    <property type="component" value="Unassembled WGS sequence"/>
</dbReference>
<dbReference type="Gene3D" id="1.25.40.20">
    <property type="entry name" value="Ankyrin repeat-containing domain"/>
    <property type="match status" value="1"/>
</dbReference>